<dbReference type="GO" id="GO:0008270">
    <property type="term" value="F:zinc ion binding"/>
    <property type="evidence" value="ECO:0007669"/>
    <property type="project" value="UniProtKB-KW"/>
</dbReference>
<dbReference type="InterPro" id="IPR000571">
    <property type="entry name" value="Znf_CCCH"/>
</dbReference>
<evidence type="ECO:0000259" key="6">
    <source>
        <dbReference type="PROSITE" id="PS50103"/>
    </source>
</evidence>
<comment type="caution">
    <text evidence="7">The sequence shown here is derived from an EMBL/GenBank/DDBJ whole genome shotgun (WGS) entry which is preliminary data.</text>
</comment>
<dbReference type="PROSITE" id="PS50103">
    <property type="entry name" value="ZF_C3H1"/>
    <property type="match status" value="1"/>
</dbReference>
<feature type="zinc finger region" description="C3H1-type" evidence="4">
    <location>
        <begin position="178"/>
        <end position="205"/>
    </location>
</feature>
<feature type="region of interest" description="Disordered" evidence="5">
    <location>
        <begin position="1"/>
        <end position="76"/>
    </location>
</feature>
<evidence type="ECO:0000313" key="7">
    <source>
        <dbReference type="EMBL" id="GFH47213.1"/>
    </source>
</evidence>
<keyword evidence="1 4" id="KW-0479">Metal-binding</keyword>
<dbReference type="Pfam" id="PF18044">
    <property type="entry name" value="zf-CCCH_4"/>
    <property type="match status" value="1"/>
</dbReference>
<feature type="compositionally biased region" description="Basic and acidic residues" evidence="5">
    <location>
        <begin position="52"/>
        <end position="76"/>
    </location>
</feature>
<name>A0AAD3CJS9_9STRA</name>
<keyword evidence="8" id="KW-1185">Reference proteome</keyword>
<evidence type="ECO:0000256" key="4">
    <source>
        <dbReference type="PROSITE-ProRule" id="PRU00723"/>
    </source>
</evidence>
<dbReference type="Proteomes" id="UP001054902">
    <property type="component" value="Unassembled WGS sequence"/>
</dbReference>
<dbReference type="Pfam" id="PF13451">
    <property type="entry name" value="zf_Tbcl"/>
    <property type="match status" value="1"/>
</dbReference>
<dbReference type="SUPFAM" id="SSF90229">
    <property type="entry name" value="CCCH zinc finger"/>
    <property type="match status" value="1"/>
</dbReference>
<sequence length="377" mass="42791">MSDSESSSSSSSAASTTSSSSVDSNVSNEENKPQEMEIEVTPNNEIAAVSVKETKSKKEKKQFAKKEPRQEEEKVDPKIAALEAAYRQALLEFKADKTNKDLRRAKTAAKRAWDEAVLASAKDGDEPLTCRDCSQMFLFTVQEQKKYRKHQWDHLPFRCKTCSKESRERLEDRSSRDSKQKQMCYAFQNGKCPFGDRCKFSHAPKGKKKSEDEDNKKRRNRSENDDNDKNEETEANKKVKKEITHVALCKWGTKCTMKKCRFRHECEPTQDTKNSPSEPAEVCKDATKSESSSALESKSLSSSDKKVKKTVVKAMKKAFEKSKSTELKLKELRKLVQAKIEKKDISIGKSELKNILKEAISEEKTMSADGKTVKIQN</sequence>
<feature type="region of interest" description="Disordered" evidence="5">
    <location>
        <begin position="266"/>
        <end position="307"/>
    </location>
</feature>
<keyword evidence="3 4" id="KW-0862">Zinc</keyword>
<feature type="compositionally biased region" description="Low complexity" evidence="5">
    <location>
        <begin position="289"/>
        <end position="302"/>
    </location>
</feature>
<proteinExistence type="predicted"/>
<dbReference type="AlphaFoldDB" id="A0AAD3CJS9"/>
<feature type="region of interest" description="Disordered" evidence="5">
    <location>
        <begin position="202"/>
        <end position="237"/>
    </location>
</feature>
<organism evidence="7 8">
    <name type="scientific">Chaetoceros tenuissimus</name>
    <dbReference type="NCBI Taxonomy" id="426638"/>
    <lineage>
        <taxon>Eukaryota</taxon>
        <taxon>Sar</taxon>
        <taxon>Stramenopiles</taxon>
        <taxon>Ochrophyta</taxon>
        <taxon>Bacillariophyta</taxon>
        <taxon>Coscinodiscophyceae</taxon>
        <taxon>Chaetocerotophycidae</taxon>
        <taxon>Chaetocerotales</taxon>
        <taxon>Chaetocerotaceae</taxon>
        <taxon>Chaetoceros</taxon>
    </lineage>
</organism>
<protein>
    <recommendedName>
        <fullName evidence="6">C3H1-type domain-containing protein</fullName>
    </recommendedName>
</protein>
<gene>
    <name evidence="7" type="ORF">CTEN210_03688</name>
</gene>
<dbReference type="Gene3D" id="4.10.1000.10">
    <property type="entry name" value="Zinc finger, CCCH-type"/>
    <property type="match status" value="1"/>
</dbReference>
<keyword evidence="2 4" id="KW-0863">Zinc-finger</keyword>
<feature type="compositionally biased region" description="Basic and acidic residues" evidence="5">
    <location>
        <begin position="209"/>
        <end position="224"/>
    </location>
</feature>
<dbReference type="EMBL" id="BLLK01000022">
    <property type="protein sequence ID" value="GFH47213.1"/>
    <property type="molecule type" value="Genomic_DNA"/>
</dbReference>
<evidence type="ECO:0000256" key="5">
    <source>
        <dbReference type="SAM" id="MobiDB-lite"/>
    </source>
</evidence>
<dbReference type="InterPro" id="IPR041367">
    <property type="entry name" value="Znf-CCCH_4"/>
</dbReference>
<evidence type="ECO:0000256" key="2">
    <source>
        <dbReference type="ARBA" id="ARBA00022771"/>
    </source>
</evidence>
<reference evidence="7 8" key="1">
    <citation type="journal article" date="2021" name="Sci. Rep.">
        <title>The genome of the diatom Chaetoceros tenuissimus carries an ancient integrated fragment of an extant virus.</title>
        <authorList>
            <person name="Hongo Y."/>
            <person name="Kimura K."/>
            <person name="Takaki Y."/>
            <person name="Yoshida Y."/>
            <person name="Baba S."/>
            <person name="Kobayashi G."/>
            <person name="Nagasaki K."/>
            <person name="Hano T."/>
            <person name="Tomaru Y."/>
        </authorList>
    </citation>
    <scope>NUCLEOTIDE SEQUENCE [LARGE SCALE GENOMIC DNA]</scope>
    <source>
        <strain evidence="7 8">NIES-3715</strain>
    </source>
</reference>
<evidence type="ECO:0000256" key="3">
    <source>
        <dbReference type="ARBA" id="ARBA00022833"/>
    </source>
</evidence>
<dbReference type="SMART" id="SM00356">
    <property type="entry name" value="ZnF_C3H1"/>
    <property type="match status" value="1"/>
</dbReference>
<feature type="domain" description="C3H1-type" evidence="6">
    <location>
        <begin position="178"/>
        <end position="205"/>
    </location>
</feature>
<feature type="compositionally biased region" description="Low complexity" evidence="5">
    <location>
        <begin position="1"/>
        <end position="28"/>
    </location>
</feature>
<accession>A0AAD3CJS9</accession>
<dbReference type="InterPro" id="IPR036855">
    <property type="entry name" value="Znf_CCCH_sf"/>
</dbReference>
<evidence type="ECO:0000313" key="8">
    <source>
        <dbReference type="Proteomes" id="UP001054902"/>
    </source>
</evidence>
<evidence type="ECO:0000256" key="1">
    <source>
        <dbReference type="ARBA" id="ARBA00022723"/>
    </source>
</evidence>
<dbReference type="InterPro" id="IPR025306">
    <property type="entry name" value="Zn-bnd_dom_prob"/>
</dbReference>